<dbReference type="InterPro" id="IPR003018">
    <property type="entry name" value="GAF"/>
</dbReference>
<feature type="domain" description="Response regulatory" evidence="4">
    <location>
        <begin position="5"/>
        <end position="119"/>
    </location>
</feature>
<evidence type="ECO:0000259" key="4">
    <source>
        <dbReference type="PROSITE" id="PS50110"/>
    </source>
</evidence>
<sequence>MAAQTVLVVDPDEDDRHETVESFQSAATDTNVVTAASNAQAIELLAEVAVDAVVTRYNLGDNTGLELVAHVREGYPETDCFLYAETTAIDTASFEAAVLEFVPKDMPGARDRLVALVGQDPEKGQLGYPLPDDEGGRLAALDRYGTLSEQAEQALADVLSLADQYFDVSSTAVTVVDEQTQRVVARTGPFSPPKERAASLSTHTLVSENGSMAVSDLRADQRFSEEGVAGETDIVAYLGAAIETPAGHPIGALNLYWSQPREFSSADRRYLATLADLVADVLVIGSGQQTPGQRGEDK</sequence>
<dbReference type="Pfam" id="PF00072">
    <property type="entry name" value="Response_reg"/>
    <property type="match status" value="1"/>
</dbReference>
<dbReference type="Gene3D" id="3.30.450.40">
    <property type="match status" value="1"/>
</dbReference>
<dbReference type="OrthoDB" id="330337at2157"/>
<gene>
    <name evidence="5" type="ORF">SAMN05216226_106128</name>
</gene>
<accession>A0A1G8VDV2</accession>
<evidence type="ECO:0000256" key="1">
    <source>
        <dbReference type="ARBA" id="ARBA00022679"/>
    </source>
</evidence>
<keyword evidence="2" id="KW-0418">Kinase</keyword>
<dbReference type="PANTHER" id="PTHR43102:SF2">
    <property type="entry name" value="GAF DOMAIN-CONTAINING PROTEIN"/>
    <property type="match status" value="1"/>
</dbReference>
<evidence type="ECO:0000313" key="6">
    <source>
        <dbReference type="Proteomes" id="UP000198856"/>
    </source>
</evidence>
<dbReference type="InterPro" id="IPR001789">
    <property type="entry name" value="Sig_transdc_resp-reg_receiver"/>
</dbReference>
<dbReference type="STRING" id="890420.SAMN05216226_106128"/>
<dbReference type="RefSeq" id="WP_092701612.1">
    <property type="nucleotide sequence ID" value="NZ_FNFC01000006.1"/>
</dbReference>
<protein>
    <submittedName>
        <fullName evidence="5">Response regulator receiver domain-containing protein</fullName>
    </submittedName>
</protein>
<keyword evidence="1" id="KW-0808">Transferase</keyword>
<dbReference type="SUPFAM" id="SSF52172">
    <property type="entry name" value="CheY-like"/>
    <property type="match status" value="1"/>
</dbReference>
<evidence type="ECO:0000256" key="2">
    <source>
        <dbReference type="ARBA" id="ARBA00022777"/>
    </source>
</evidence>
<dbReference type="GO" id="GO:0016301">
    <property type="term" value="F:kinase activity"/>
    <property type="evidence" value="ECO:0007669"/>
    <property type="project" value="UniProtKB-KW"/>
</dbReference>
<dbReference type="EMBL" id="FNFC01000006">
    <property type="protein sequence ID" value="SDJ63515.1"/>
    <property type="molecule type" value="Genomic_DNA"/>
</dbReference>
<dbReference type="SMART" id="SM00065">
    <property type="entry name" value="GAF"/>
    <property type="match status" value="1"/>
</dbReference>
<name>A0A1G8VDV2_9EURY</name>
<proteinExistence type="predicted"/>
<dbReference type="PANTHER" id="PTHR43102">
    <property type="entry name" value="SLR1143 PROTEIN"/>
    <property type="match status" value="1"/>
</dbReference>
<dbReference type="AlphaFoldDB" id="A0A1G8VDV2"/>
<dbReference type="InterPro" id="IPR029016">
    <property type="entry name" value="GAF-like_dom_sf"/>
</dbReference>
<organism evidence="5 6">
    <name type="scientific">Halovenus aranensis</name>
    <dbReference type="NCBI Taxonomy" id="890420"/>
    <lineage>
        <taxon>Archaea</taxon>
        <taxon>Methanobacteriati</taxon>
        <taxon>Methanobacteriota</taxon>
        <taxon>Stenosarchaea group</taxon>
        <taxon>Halobacteria</taxon>
        <taxon>Halobacteriales</taxon>
        <taxon>Haloarculaceae</taxon>
        <taxon>Halovenus</taxon>
    </lineage>
</organism>
<keyword evidence="6" id="KW-1185">Reference proteome</keyword>
<dbReference type="PROSITE" id="PS50110">
    <property type="entry name" value="RESPONSE_REGULATORY"/>
    <property type="match status" value="1"/>
</dbReference>
<reference evidence="5 6" key="1">
    <citation type="submission" date="2016-10" db="EMBL/GenBank/DDBJ databases">
        <authorList>
            <person name="de Groot N.N."/>
        </authorList>
    </citation>
    <scope>NUCLEOTIDE SEQUENCE [LARGE SCALE GENOMIC DNA]</scope>
    <source>
        <strain evidence="5 6">IBRC-M10015</strain>
    </source>
</reference>
<evidence type="ECO:0000313" key="5">
    <source>
        <dbReference type="EMBL" id="SDJ63515.1"/>
    </source>
</evidence>
<dbReference type="Gene3D" id="3.40.50.2300">
    <property type="match status" value="1"/>
</dbReference>
<dbReference type="Pfam" id="PF13185">
    <property type="entry name" value="GAF_2"/>
    <property type="match status" value="1"/>
</dbReference>
<dbReference type="GO" id="GO:0000160">
    <property type="term" value="P:phosphorelay signal transduction system"/>
    <property type="evidence" value="ECO:0007669"/>
    <property type="project" value="InterPro"/>
</dbReference>
<dbReference type="SUPFAM" id="SSF55781">
    <property type="entry name" value="GAF domain-like"/>
    <property type="match status" value="1"/>
</dbReference>
<dbReference type="InterPro" id="IPR011006">
    <property type="entry name" value="CheY-like_superfamily"/>
</dbReference>
<evidence type="ECO:0000256" key="3">
    <source>
        <dbReference type="PROSITE-ProRule" id="PRU00169"/>
    </source>
</evidence>
<dbReference type="Proteomes" id="UP000198856">
    <property type="component" value="Unassembled WGS sequence"/>
</dbReference>
<comment type="caution">
    <text evidence="3">Lacks conserved residue(s) required for the propagation of feature annotation.</text>
</comment>